<dbReference type="OrthoDB" id="7284229at2"/>
<protein>
    <recommendedName>
        <fullName evidence="3">Response regulator receiver domain-containing protein</fullName>
    </recommendedName>
</protein>
<dbReference type="Proteomes" id="UP000198992">
    <property type="component" value="Unassembled WGS sequence"/>
</dbReference>
<name>A0A1H4SFJ8_9BRAD</name>
<evidence type="ECO:0000313" key="1">
    <source>
        <dbReference type="EMBL" id="SEC42814.1"/>
    </source>
</evidence>
<proteinExistence type="predicted"/>
<dbReference type="Gene3D" id="3.40.50.2300">
    <property type="match status" value="1"/>
</dbReference>
<evidence type="ECO:0000313" key="2">
    <source>
        <dbReference type="Proteomes" id="UP000198992"/>
    </source>
</evidence>
<organism evidence="1 2">
    <name type="scientific">Bradyrhizobium erythrophlei</name>
    <dbReference type="NCBI Taxonomy" id="1437360"/>
    <lineage>
        <taxon>Bacteria</taxon>
        <taxon>Pseudomonadati</taxon>
        <taxon>Pseudomonadota</taxon>
        <taxon>Alphaproteobacteria</taxon>
        <taxon>Hyphomicrobiales</taxon>
        <taxon>Nitrobacteraceae</taxon>
        <taxon>Bradyrhizobium</taxon>
    </lineage>
</organism>
<sequence length="307" mass="34267">MRLDFNVLWVDDQPGAIQAQIARIARYMAEQGFHFNPALCHTMDALEGKLNEDVFVDEVDMVLVDWDLGADAKGQDAIERIREKIRYKDVVFYSAQTTPTELMNLVRVHDLEGVYCCTRTDLVNEVEGVFDSLIKKVLDLDHTRGIVMGATSDVDHMVNESLATIHASLGDDAKKQFIATALAAVEKKLKELTKLGEKLKTETDIAAFYKAHMLFTSMERLKLLKGALKTGGSHENPGAHASVVKYMDEVVPERNNLGHVVLVPEGKPTLVVNAEGKQVSLEDMRDLRCTILEVRAEFRSLLTTLRG</sequence>
<dbReference type="AlphaFoldDB" id="A0A1H4SFJ8"/>
<dbReference type="EMBL" id="FNTH01000001">
    <property type="protein sequence ID" value="SEC42814.1"/>
    <property type="molecule type" value="Genomic_DNA"/>
</dbReference>
<reference evidence="1 2" key="1">
    <citation type="submission" date="2016-10" db="EMBL/GenBank/DDBJ databases">
        <authorList>
            <person name="de Groot N.N."/>
        </authorList>
    </citation>
    <scope>NUCLEOTIDE SEQUENCE [LARGE SCALE GENOMIC DNA]</scope>
    <source>
        <strain evidence="1 2">MT12</strain>
    </source>
</reference>
<accession>A0A1H4SFJ8</accession>
<evidence type="ECO:0008006" key="3">
    <source>
        <dbReference type="Google" id="ProtNLM"/>
    </source>
</evidence>
<dbReference type="RefSeq" id="WP_092115196.1">
    <property type="nucleotide sequence ID" value="NZ_FNTH01000001.1"/>
</dbReference>
<gene>
    <name evidence="1" type="ORF">SAMN05444164_1814</name>
</gene>